<keyword evidence="2 7" id="KW-0690">Ribosome biogenesis</keyword>
<dbReference type="GO" id="GO:0032040">
    <property type="term" value="C:small-subunit processome"/>
    <property type="evidence" value="ECO:0007669"/>
    <property type="project" value="TreeGrafter"/>
</dbReference>
<feature type="compositionally biased region" description="Acidic residues" evidence="8">
    <location>
        <begin position="144"/>
        <end position="160"/>
    </location>
</feature>
<dbReference type="InterPro" id="IPR012173">
    <property type="entry name" value="Mpp10"/>
</dbReference>
<feature type="compositionally biased region" description="Low complexity" evidence="8">
    <location>
        <begin position="220"/>
        <end position="230"/>
    </location>
</feature>
<dbReference type="VEuPathDB" id="AmoebaDB:ACA1_183040"/>
<dbReference type="OrthoDB" id="445326at2759"/>
<dbReference type="EMBL" id="KB007904">
    <property type="protein sequence ID" value="ELR21370.1"/>
    <property type="molecule type" value="Genomic_DNA"/>
</dbReference>
<comment type="similarity">
    <text evidence="6 7">Belongs to the MPP10 family.</text>
</comment>
<keyword evidence="4 7" id="KW-0539">Nucleus</keyword>
<keyword evidence="5 7" id="KW-0687">Ribonucleoprotein</keyword>
<protein>
    <recommendedName>
        <fullName evidence="7">U3 small nucleolar ribonucleoprotein protein MPP10</fullName>
    </recommendedName>
</protein>
<feature type="compositionally biased region" description="Basic and acidic residues" evidence="8">
    <location>
        <begin position="236"/>
        <end position="271"/>
    </location>
</feature>
<dbReference type="AlphaFoldDB" id="L8H879"/>
<proteinExistence type="inferred from homology"/>
<dbReference type="PANTHER" id="PTHR17039">
    <property type="entry name" value="U3 SMALL NUCLEOLAR RIBONUCLEOPROTEIN PROTEIN MPP10"/>
    <property type="match status" value="1"/>
</dbReference>
<dbReference type="STRING" id="1257118.L8H879"/>
<feature type="region of interest" description="Disordered" evidence="8">
    <location>
        <begin position="566"/>
        <end position="656"/>
    </location>
</feature>
<feature type="region of interest" description="Disordered" evidence="8">
    <location>
        <begin position="1"/>
        <end position="25"/>
    </location>
</feature>
<accession>L8H879</accession>
<comment type="function">
    <text evidence="7">Involved in nucleolar processing of pre-18S ribosomal RNA.</text>
</comment>
<evidence type="ECO:0000256" key="4">
    <source>
        <dbReference type="ARBA" id="ARBA00023242"/>
    </source>
</evidence>
<feature type="compositionally biased region" description="Acidic residues" evidence="8">
    <location>
        <begin position="305"/>
        <end position="326"/>
    </location>
</feature>
<dbReference type="GO" id="GO:0034457">
    <property type="term" value="C:Mpp10 complex"/>
    <property type="evidence" value="ECO:0007669"/>
    <property type="project" value="UniProtKB-UniRule"/>
</dbReference>
<evidence type="ECO:0000313" key="9">
    <source>
        <dbReference type="EMBL" id="ELR21370.1"/>
    </source>
</evidence>
<feature type="compositionally biased region" description="Acidic residues" evidence="8">
    <location>
        <begin position="167"/>
        <end position="181"/>
    </location>
</feature>
<dbReference type="RefSeq" id="XP_004345914.1">
    <property type="nucleotide sequence ID" value="XM_004345864.1"/>
</dbReference>
<keyword evidence="3 7" id="KW-0698">rRNA processing</keyword>
<dbReference type="GO" id="GO:0005732">
    <property type="term" value="C:sno(s)RNA-containing ribonucleoprotein complex"/>
    <property type="evidence" value="ECO:0007669"/>
    <property type="project" value="UniProtKB-UniRule"/>
</dbReference>
<evidence type="ECO:0000256" key="6">
    <source>
        <dbReference type="ARBA" id="ARBA00029455"/>
    </source>
</evidence>
<dbReference type="Proteomes" id="UP000011083">
    <property type="component" value="Unassembled WGS sequence"/>
</dbReference>
<feature type="compositionally biased region" description="Acidic residues" evidence="8">
    <location>
        <begin position="272"/>
        <end position="297"/>
    </location>
</feature>
<evidence type="ECO:0000256" key="5">
    <source>
        <dbReference type="ARBA" id="ARBA00023274"/>
    </source>
</evidence>
<name>L8H879_ACACF</name>
<dbReference type="OMA" id="HFAEDFG"/>
<feature type="compositionally biased region" description="Polar residues" evidence="8">
    <location>
        <begin position="568"/>
        <end position="577"/>
    </location>
</feature>
<reference evidence="9 10" key="1">
    <citation type="journal article" date="2013" name="Genome Biol.">
        <title>Genome of Acanthamoeba castellanii highlights extensive lateral gene transfer and early evolution of tyrosine kinase signaling.</title>
        <authorList>
            <person name="Clarke M."/>
            <person name="Lohan A.J."/>
            <person name="Liu B."/>
            <person name="Lagkouvardos I."/>
            <person name="Roy S."/>
            <person name="Zafar N."/>
            <person name="Bertelli C."/>
            <person name="Schilde C."/>
            <person name="Kianianmomeni A."/>
            <person name="Burglin T.R."/>
            <person name="Frech C."/>
            <person name="Turcotte B."/>
            <person name="Kopec K.O."/>
            <person name="Synnott J.M."/>
            <person name="Choo C."/>
            <person name="Paponov I."/>
            <person name="Finkler A."/>
            <person name="Soon Heng Tan C."/>
            <person name="Hutchins A.P."/>
            <person name="Weinmeier T."/>
            <person name="Rattei T."/>
            <person name="Chu J.S."/>
            <person name="Gimenez G."/>
            <person name="Irimia M."/>
            <person name="Rigden D.J."/>
            <person name="Fitzpatrick D.A."/>
            <person name="Lorenzo-Morales J."/>
            <person name="Bateman A."/>
            <person name="Chiu C.H."/>
            <person name="Tang P."/>
            <person name="Hegemann P."/>
            <person name="Fromm H."/>
            <person name="Raoult D."/>
            <person name="Greub G."/>
            <person name="Miranda-Saavedra D."/>
            <person name="Chen N."/>
            <person name="Nash P."/>
            <person name="Ginger M.L."/>
            <person name="Horn M."/>
            <person name="Schaap P."/>
            <person name="Caler L."/>
            <person name="Loftus B."/>
        </authorList>
    </citation>
    <scope>NUCLEOTIDE SEQUENCE [LARGE SCALE GENOMIC DNA]</scope>
    <source>
        <strain evidence="9 10">Neff</strain>
    </source>
</reference>
<evidence type="ECO:0000256" key="1">
    <source>
        <dbReference type="ARBA" id="ARBA00004604"/>
    </source>
</evidence>
<feature type="compositionally biased region" description="Basic residues" evidence="8">
    <location>
        <begin position="578"/>
        <end position="589"/>
    </location>
</feature>
<dbReference type="PANTHER" id="PTHR17039:SF0">
    <property type="entry name" value="U3 SMALL NUCLEOLAR RIBONUCLEOPROTEIN PROTEIN MPP10"/>
    <property type="match status" value="1"/>
</dbReference>
<dbReference type="GeneID" id="14922262"/>
<dbReference type="Pfam" id="PF04006">
    <property type="entry name" value="Mpp10"/>
    <property type="match status" value="1"/>
</dbReference>
<dbReference type="PIRSF" id="PIRSF017300">
    <property type="entry name" value="snoRNP_Mpp10"/>
    <property type="match status" value="1"/>
</dbReference>
<sequence>MPKRKGGAGKQQRAAGQNGGVAATGGEWKEVEKLATEVALHPEAFVGGDEALSHRLAQATKHLFDLSRRWENTSMTQHGGPLRELTLDGFDSEQVWEQLALHHTPLLRHLRRQSYNLAAASEKRPRTFFPFVGREPEVVKEQHMEEEDESEDMEEEEEEEKAMVNGDEGEAADDDEEEESLENGSLDADVTGEEDEDEGDDVDEEEDDVEENEDKESKNTKATKQQQQTGKKQKKQVKDRFFSFDDMERFIEEGELAAEKERDEEDGIARSDDDDDLDGGLADDLEDIEAEDEEGALDMELMGGDFDEDEDDEDDDGGGDDDDGDESALGGGIKYDQFFDAPEGNNNNNNTNKKSSNKKKGLEEKIAELEDQIVGAKPWQLRGEVDSRKRPLNSLLEEHVEFETAIKQAPVITEEVTMALEDIIKRRIVEGSFDDVVRREEDEIDTRKPRPELDFAKSQKSLAELYEDEYLKSVDKANAANEKPQLAAVLEQKRSKDQEEVLRRFAHLAYKLDALSNFHFTPRPVVPDLAVKENVAAIRMEEIIPIGVSDSSLLAPQEIFAVDRKTSALPSNDSASQKKLRRKKRKHTGSKVNNGMPKGKNVKRAEKVVGGPMTSTKLFKQLTQENQAAKGGKLPTKAPRQQDAPTGARKDTGFKL</sequence>
<evidence type="ECO:0000313" key="10">
    <source>
        <dbReference type="Proteomes" id="UP000011083"/>
    </source>
</evidence>
<evidence type="ECO:0000256" key="7">
    <source>
        <dbReference type="PIRNR" id="PIRNR017300"/>
    </source>
</evidence>
<feature type="compositionally biased region" description="Polar residues" evidence="8">
    <location>
        <begin position="613"/>
        <end position="627"/>
    </location>
</feature>
<evidence type="ECO:0000256" key="8">
    <source>
        <dbReference type="SAM" id="MobiDB-lite"/>
    </source>
</evidence>
<evidence type="ECO:0000256" key="3">
    <source>
        <dbReference type="ARBA" id="ARBA00022552"/>
    </source>
</evidence>
<keyword evidence="10" id="KW-1185">Reference proteome</keyword>
<dbReference type="KEGG" id="acan:ACA1_183040"/>
<feature type="compositionally biased region" description="Basic and acidic residues" evidence="8">
    <location>
        <begin position="134"/>
        <end position="143"/>
    </location>
</feature>
<dbReference type="GO" id="GO:0006364">
    <property type="term" value="P:rRNA processing"/>
    <property type="evidence" value="ECO:0007669"/>
    <property type="project" value="UniProtKB-KW"/>
</dbReference>
<evidence type="ECO:0000256" key="2">
    <source>
        <dbReference type="ARBA" id="ARBA00022517"/>
    </source>
</evidence>
<feature type="compositionally biased region" description="Acidic residues" evidence="8">
    <location>
        <begin position="190"/>
        <end position="214"/>
    </location>
</feature>
<feature type="region of interest" description="Disordered" evidence="8">
    <location>
        <begin position="133"/>
        <end position="363"/>
    </location>
</feature>
<organism evidence="9 10">
    <name type="scientific">Acanthamoeba castellanii (strain ATCC 30010 / Neff)</name>
    <dbReference type="NCBI Taxonomy" id="1257118"/>
    <lineage>
        <taxon>Eukaryota</taxon>
        <taxon>Amoebozoa</taxon>
        <taxon>Discosea</taxon>
        <taxon>Longamoebia</taxon>
        <taxon>Centramoebida</taxon>
        <taxon>Acanthamoebidae</taxon>
        <taxon>Acanthamoeba</taxon>
    </lineage>
</organism>
<comment type="subcellular location">
    <subcellularLocation>
        <location evidence="1 7">Nucleus</location>
        <location evidence="1 7">Nucleolus</location>
    </subcellularLocation>
</comment>
<feature type="compositionally biased region" description="Low complexity" evidence="8">
    <location>
        <begin position="345"/>
        <end position="354"/>
    </location>
</feature>
<gene>
    <name evidence="9" type="ORF">ACA1_183040</name>
</gene>